<accession>A0ABP9HPU3</accession>
<sequence>MGAQQPAGGDGAPPPAGEPARAVHEVPPRRDAVMLALLAGVVLALVLAVLADHRAGGLVLGADLAVAAVVRLVLPVAVVGSLAVRSRAVDVAVLVVLAVACTGLAWVTPTGPPAPPTP</sequence>
<feature type="transmembrane region" description="Helical" evidence="2">
    <location>
        <begin position="91"/>
        <end position="108"/>
    </location>
</feature>
<proteinExistence type="predicted"/>
<dbReference type="InterPro" id="IPR021385">
    <property type="entry name" value="DUF3017"/>
</dbReference>
<keyword evidence="2" id="KW-0812">Transmembrane</keyword>
<dbReference type="EMBL" id="BAABIL010000210">
    <property type="protein sequence ID" value="GAA4975888.1"/>
    <property type="molecule type" value="Genomic_DNA"/>
</dbReference>
<name>A0ABP9HPU3_9ACTN</name>
<gene>
    <name evidence="3" type="ORF">GCM10023225_16170</name>
</gene>
<reference evidence="4" key="1">
    <citation type="journal article" date="2019" name="Int. J. Syst. Evol. Microbiol.">
        <title>The Global Catalogue of Microorganisms (GCM) 10K type strain sequencing project: providing services to taxonomists for standard genome sequencing and annotation.</title>
        <authorList>
            <consortium name="The Broad Institute Genomics Platform"/>
            <consortium name="The Broad Institute Genome Sequencing Center for Infectious Disease"/>
            <person name="Wu L."/>
            <person name="Ma J."/>
        </authorList>
    </citation>
    <scope>NUCLEOTIDE SEQUENCE [LARGE SCALE GENOMIC DNA]</scope>
    <source>
        <strain evidence="4">JCM 18126</strain>
    </source>
</reference>
<keyword evidence="4" id="KW-1185">Reference proteome</keyword>
<dbReference type="Pfam" id="PF11222">
    <property type="entry name" value="DUF3017"/>
    <property type="match status" value="1"/>
</dbReference>
<keyword evidence="2" id="KW-0472">Membrane</keyword>
<evidence type="ECO:0000313" key="4">
    <source>
        <dbReference type="Proteomes" id="UP001501195"/>
    </source>
</evidence>
<feature type="transmembrane region" description="Helical" evidence="2">
    <location>
        <begin position="32"/>
        <end position="51"/>
    </location>
</feature>
<keyword evidence="2" id="KW-1133">Transmembrane helix</keyword>
<evidence type="ECO:0000256" key="1">
    <source>
        <dbReference type="SAM" id="MobiDB-lite"/>
    </source>
</evidence>
<comment type="caution">
    <text evidence="3">The sequence shown here is derived from an EMBL/GenBank/DDBJ whole genome shotgun (WGS) entry which is preliminary data.</text>
</comment>
<organism evidence="3 4">
    <name type="scientific">Kineococcus glutinatus</name>
    <dbReference type="NCBI Taxonomy" id="1070872"/>
    <lineage>
        <taxon>Bacteria</taxon>
        <taxon>Bacillati</taxon>
        <taxon>Actinomycetota</taxon>
        <taxon>Actinomycetes</taxon>
        <taxon>Kineosporiales</taxon>
        <taxon>Kineosporiaceae</taxon>
        <taxon>Kineococcus</taxon>
    </lineage>
</organism>
<evidence type="ECO:0000313" key="3">
    <source>
        <dbReference type="EMBL" id="GAA4975888.1"/>
    </source>
</evidence>
<feature type="transmembrane region" description="Helical" evidence="2">
    <location>
        <begin position="57"/>
        <end position="84"/>
    </location>
</feature>
<dbReference type="Proteomes" id="UP001501195">
    <property type="component" value="Unassembled WGS sequence"/>
</dbReference>
<feature type="region of interest" description="Disordered" evidence="1">
    <location>
        <begin position="1"/>
        <end position="24"/>
    </location>
</feature>
<evidence type="ECO:0000256" key="2">
    <source>
        <dbReference type="SAM" id="Phobius"/>
    </source>
</evidence>
<dbReference type="RefSeq" id="WP_345711942.1">
    <property type="nucleotide sequence ID" value="NZ_BAABIL010000210.1"/>
</dbReference>
<protein>
    <recommendedName>
        <fullName evidence="5">DUF3017 family protein</fullName>
    </recommendedName>
</protein>
<evidence type="ECO:0008006" key="5">
    <source>
        <dbReference type="Google" id="ProtNLM"/>
    </source>
</evidence>